<dbReference type="PANTHER" id="PTHR46344:SF27">
    <property type="entry name" value="KELCH REPEAT SUPERFAMILY PROTEIN"/>
    <property type="match status" value="1"/>
</dbReference>
<dbReference type="EMBL" id="JXJN01018033">
    <property type="status" value="NOT_ANNOTATED_CDS"/>
    <property type="molecule type" value="Genomic_DNA"/>
</dbReference>
<dbReference type="EMBL" id="JXJN01018034">
    <property type="status" value="NOT_ANNOTATED_CDS"/>
    <property type="molecule type" value="Genomic_DNA"/>
</dbReference>
<dbReference type="VEuPathDB" id="VectorBase:GPPI036527"/>
<proteinExistence type="predicted"/>
<accession>A0A1B0BPJ5</accession>
<name>A0A1B0BPJ5_9MUSC</name>
<evidence type="ECO:0000256" key="2">
    <source>
        <dbReference type="ARBA" id="ARBA00022737"/>
    </source>
</evidence>
<dbReference type="Proteomes" id="UP000092460">
    <property type="component" value="Unassembled WGS sequence"/>
</dbReference>
<dbReference type="SMART" id="SM00612">
    <property type="entry name" value="Kelch"/>
    <property type="match status" value="2"/>
</dbReference>
<keyword evidence="1" id="KW-0880">Kelch repeat</keyword>
<organism evidence="3 4">
    <name type="scientific">Glossina palpalis gambiensis</name>
    <dbReference type="NCBI Taxonomy" id="67801"/>
    <lineage>
        <taxon>Eukaryota</taxon>
        <taxon>Metazoa</taxon>
        <taxon>Ecdysozoa</taxon>
        <taxon>Arthropoda</taxon>
        <taxon>Hexapoda</taxon>
        <taxon>Insecta</taxon>
        <taxon>Pterygota</taxon>
        <taxon>Neoptera</taxon>
        <taxon>Endopterygota</taxon>
        <taxon>Diptera</taxon>
        <taxon>Brachycera</taxon>
        <taxon>Muscomorpha</taxon>
        <taxon>Hippoboscoidea</taxon>
        <taxon>Glossinidae</taxon>
        <taxon>Glossina</taxon>
    </lineage>
</organism>
<dbReference type="SUPFAM" id="SSF117281">
    <property type="entry name" value="Kelch motif"/>
    <property type="match status" value="2"/>
</dbReference>
<dbReference type="STRING" id="67801.A0A1B0BPJ5"/>
<sequence length="261" mass="30361">MCKVYDVSKSKLTSVSYMNEPRWNNSAISLNATIYSGGGKCGKSLRTAEYYDLANKKWKYIAPMNNARVDFGICAYNDSIYVVGGEGTMSTERYSPETNKWYPCPDMPESSSWWNRAALIEIYRMDLMGLLRAFDPREKTWYSLGDRAGGPEERYELFPYNGSLFCLTSKDFKRLDVRANKWELMPFMRFERVRFSATIVGGVIYVLRGKKESLLRTWNHFDFSLDIDGGIIYVHKVMFENDLQEKWKEFHKLEDTNAISI</sequence>
<reference evidence="3" key="2">
    <citation type="submission" date="2020-05" db="UniProtKB">
        <authorList>
            <consortium name="EnsemblMetazoa"/>
        </authorList>
    </citation>
    <scope>IDENTIFICATION</scope>
    <source>
        <strain evidence="3">IAEA</strain>
    </source>
</reference>
<dbReference type="Gene3D" id="2.120.10.80">
    <property type="entry name" value="Kelch-type beta propeller"/>
    <property type="match status" value="2"/>
</dbReference>
<evidence type="ECO:0008006" key="5">
    <source>
        <dbReference type="Google" id="ProtNLM"/>
    </source>
</evidence>
<dbReference type="PANTHER" id="PTHR46344">
    <property type="entry name" value="OS02G0202900 PROTEIN"/>
    <property type="match status" value="1"/>
</dbReference>
<protein>
    <recommendedName>
        <fullName evidence="5">Kelch-like protein diablo</fullName>
    </recommendedName>
</protein>
<dbReference type="Pfam" id="PF01344">
    <property type="entry name" value="Kelch_1"/>
    <property type="match status" value="2"/>
</dbReference>
<dbReference type="InterPro" id="IPR015915">
    <property type="entry name" value="Kelch-typ_b-propeller"/>
</dbReference>
<keyword evidence="4" id="KW-1185">Reference proteome</keyword>
<dbReference type="AlphaFoldDB" id="A0A1B0BPJ5"/>
<reference evidence="4" key="1">
    <citation type="submission" date="2015-01" db="EMBL/GenBank/DDBJ databases">
        <authorList>
            <person name="Aksoy S."/>
            <person name="Warren W."/>
            <person name="Wilson R.K."/>
        </authorList>
    </citation>
    <scope>NUCLEOTIDE SEQUENCE [LARGE SCALE GENOMIC DNA]</scope>
    <source>
        <strain evidence="4">IAEA</strain>
    </source>
</reference>
<dbReference type="EnsemblMetazoa" id="GPPI036527-RA">
    <property type="protein sequence ID" value="GPPI036527-PA"/>
    <property type="gene ID" value="GPPI036527"/>
</dbReference>
<keyword evidence="2" id="KW-0677">Repeat</keyword>
<evidence type="ECO:0000313" key="4">
    <source>
        <dbReference type="Proteomes" id="UP000092460"/>
    </source>
</evidence>
<evidence type="ECO:0000256" key="1">
    <source>
        <dbReference type="ARBA" id="ARBA00022441"/>
    </source>
</evidence>
<dbReference type="InterPro" id="IPR006652">
    <property type="entry name" value="Kelch_1"/>
</dbReference>
<evidence type="ECO:0000313" key="3">
    <source>
        <dbReference type="EnsemblMetazoa" id="GPPI036527-PA"/>
    </source>
</evidence>